<reference evidence="1" key="1">
    <citation type="submission" date="2021-01" db="EMBL/GenBank/DDBJ databases">
        <title>Adiantum capillus-veneris genome.</title>
        <authorList>
            <person name="Fang Y."/>
            <person name="Liao Q."/>
        </authorList>
    </citation>
    <scope>NUCLEOTIDE SEQUENCE</scope>
    <source>
        <strain evidence="1">H3</strain>
        <tissue evidence="1">Leaf</tissue>
    </source>
</reference>
<protein>
    <submittedName>
        <fullName evidence="1">Uncharacterized protein</fullName>
    </submittedName>
</protein>
<name>A0A9D4UCB8_ADICA</name>
<organism evidence="1 2">
    <name type="scientific">Adiantum capillus-veneris</name>
    <name type="common">Maidenhair fern</name>
    <dbReference type="NCBI Taxonomy" id="13818"/>
    <lineage>
        <taxon>Eukaryota</taxon>
        <taxon>Viridiplantae</taxon>
        <taxon>Streptophyta</taxon>
        <taxon>Embryophyta</taxon>
        <taxon>Tracheophyta</taxon>
        <taxon>Polypodiopsida</taxon>
        <taxon>Polypodiidae</taxon>
        <taxon>Polypodiales</taxon>
        <taxon>Pteridineae</taxon>
        <taxon>Pteridaceae</taxon>
        <taxon>Vittarioideae</taxon>
        <taxon>Adiantum</taxon>
    </lineage>
</organism>
<accession>A0A9D4UCB8</accession>
<sequence>MPSGTGLNMHWAKESSGKVTLFPSRTGLQKLDTKSRTINLFPQKVRKGSGEQTSMTQAIKTTSFAKPASVKLDGVFSVQDDVQSLSDLNWFICNQEAMILTLKMQKAEGQCIDSLECEVGQLQSRVDVVLKEKTLLQEELAQVSANMCNRISEMAGTAQEFQIWADGLKEVTEKQFHEVEDKIAHLIADNNFLMNRLTPLVDLERATLDG</sequence>
<evidence type="ECO:0000313" key="1">
    <source>
        <dbReference type="EMBL" id="KAI5065391.1"/>
    </source>
</evidence>
<proteinExistence type="predicted"/>
<dbReference type="AlphaFoldDB" id="A0A9D4UCB8"/>
<comment type="caution">
    <text evidence="1">The sequence shown here is derived from an EMBL/GenBank/DDBJ whole genome shotgun (WGS) entry which is preliminary data.</text>
</comment>
<keyword evidence="2" id="KW-1185">Reference proteome</keyword>
<dbReference type="OrthoDB" id="1996189at2759"/>
<evidence type="ECO:0000313" key="2">
    <source>
        <dbReference type="Proteomes" id="UP000886520"/>
    </source>
</evidence>
<gene>
    <name evidence="1" type="ORF">GOP47_0020086</name>
</gene>
<dbReference type="Proteomes" id="UP000886520">
    <property type="component" value="Chromosome 19"/>
</dbReference>
<dbReference type="EMBL" id="JABFUD020000019">
    <property type="protein sequence ID" value="KAI5065391.1"/>
    <property type="molecule type" value="Genomic_DNA"/>
</dbReference>